<reference evidence="2 3" key="1">
    <citation type="submission" date="2019-05" db="EMBL/GenBank/DDBJ databases">
        <title>Another draft genome of Portunus trituberculatus and its Hox gene families provides insights of decapod evolution.</title>
        <authorList>
            <person name="Jeong J.-H."/>
            <person name="Song I."/>
            <person name="Kim S."/>
            <person name="Choi T."/>
            <person name="Kim D."/>
            <person name="Ryu S."/>
            <person name="Kim W."/>
        </authorList>
    </citation>
    <scope>NUCLEOTIDE SEQUENCE [LARGE SCALE GENOMIC DNA]</scope>
    <source>
        <tissue evidence="2">Muscle</tissue>
    </source>
</reference>
<accession>A0A5B7K415</accession>
<feature type="compositionally biased region" description="Pro residues" evidence="1">
    <location>
        <begin position="8"/>
        <end position="20"/>
    </location>
</feature>
<protein>
    <submittedName>
        <fullName evidence="2">Uncharacterized protein</fullName>
    </submittedName>
</protein>
<keyword evidence="3" id="KW-1185">Reference proteome</keyword>
<sequence>MMWYKQNTPPPPPPPPPPPGHTREQGVTTVSTWGWTWWAEGGAARRSMGAAYGECGVWCVGAPLILKPTASCTSKGHGCISLHVPTPLNPTASGRRHLLLGCLQEGKEEEEL</sequence>
<gene>
    <name evidence="2" type="ORF">E2C01_094764</name>
</gene>
<evidence type="ECO:0000313" key="2">
    <source>
        <dbReference type="EMBL" id="MPC99354.1"/>
    </source>
</evidence>
<name>A0A5B7K415_PORTR</name>
<feature type="region of interest" description="Disordered" evidence="1">
    <location>
        <begin position="1"/>
        <end position="27"/>
    </location>
</feature>
<dbReference type="Proteomes" id="UP000324222">
    <property type="component" value="Unassembled WGS sequence"/>
</dbReference>
<comment type="caution">
    <text evidence="2">The sequence shown here is derived from an EMBL/GenBank/DDBJ whole genome shotgun (WGS) entry which is preliminary data.</text>
</comment>
<evidence type="ECO:0000256" key="1">
    <source>
        <dbReference type="SAM" id="MobiDB-lite"/>
    </source>
</evidence>
<organism evidence="2 3">
    <name type="scientific">Portunus trituberculatus</name>
    <name type="common">Swimming crab</name>
    <name type="synonym">Neptunus trituberculatus</name>
    <dbReference type="NCBI Taxonomy" id="210409"/>
    <lineage>
        <taxon>Eukaryota</taxon>
        <taxon>Metazoa</taxon>
        <taxon>Ecdysozoa</taxon>
        <taxon>Arthropoda</taxon>
        <taxon>Crustacea</taxon>
        <taxon>Multicrustacea</taxon>
        <taxon>Malacostraca</taxon>
        <taxon>Eumalacostraca</taxon>
        <taxon>Eucarida</taxon>
        <taxon>Decapoda</taxon>
        <taxon>Pleocyemata</taxon>
        <taxon>Brachyura</taxon>
        <taxon>Eubrachyura</taxon>
        <taxon>Portunoidea</taxon>
        <taxon>Portunidae</taxon>
        <taxon>Portuninae</taxon>
        <taxon>Portunus</taxon>
    </lineage>
</organism>
<proteinExistence type="predicted"/>
<dbReference type="EMBL" id="VSRR010117984">
    <property type="protein sequence ID" value="MPC99354.1"/>
    <property type="molecule type" value="Genomic_DNA"/>
</dbReference>
<evidence type="ECO:0000313" key="3">
    <source>
        <dbReference type="Proteomes" id="UP000324222"/>
    </source>
</evidence>
<dbReference type="AlphaFoldDB" id="A0A5B7K415"/>